<feature type="compositionally biased region" description="Polar residues" evidence="1">
    <location>
        <begin position="282"/>
        <end position="291"/>
    </location>
</feature>
<evidence type="ECO:0000313" key="3">
    <source>
        <dbReference type="Proteomes" id="UP000053958"/>
    </source>
</evidence>
<feature type="region of interest" description="Disordered" evidence="1">
    <location>
        <begin position="227"/>
        <end position="291"/>
    </location>
</feature>
<reference evidence="2 3" key="1">
    <citation type="submission" date="2015-04" db="EMBL/GenBank/DDBJ databases">
        <authorList>
            <person name="Heijne W.H."/>
            <person name="Fedorova N.D."/>
            <person name="Nierman W.C."/>
            <person name="Vollebregt A.W."/>
            <person name="Zhao Z."/>
            <person name="Wu L."/>
            <person name="Kumar M."/>
            <person name="Stam H."/>
            <person name="van den Berg M.A."/>
            <person name="Pel H.J."/>
        </authorList>
    </citation>
    <scope>NUCLEOTIDE SEQUENCE [LARGE SCALE GENOMIC DNA]</scope>
    <source>
        <strain evidence="2 3">CBS 393.64</strain>
    </source>
</reference>
<dbReference type="GeneID" id="25316235"/>
<feature type="region of interest" description="Disordered" evidence="1">
    <location>
        <begin position="23"/>
        <end position="57"/>
    </location>
</feature>
<proteinExistence type="predicted"/>
<name>A0A0F4YWS0_RASE3</name>
<feature type="compositionally biased region" description="Low complexity" evidence="1">
    <location>
        <begin position="236"/>
        <end position="245"/>
    </location>
</feature>
<organism evidence="2 3">
    <name type="scientific">Rasamsonia emersonii (strain ATCC 16479 / CBS 393.64 / IMI 116815)</name>
    <dbReference type="NCBI Taxonomy" id="1408163"/>
    <lineage>
        <taxon>Eukaryota</taxon>
        <taxon>Fungi</taxon>
        <taxon>Dikarya</taxon>
        <taxon>Ascomycota</taxon>
        <taxon>Pezizomycotina</taxon>
        <taxon>Eurotiomycetes</taxon>
        <taxon>Eurotiomycetidae</taxon>
        <taxon>Eurotiales</taxon>
        <taxon>Trichocomaceae</taxon>
        <taxon>Rasamsonia</taxon>
    </lineage>
</organism>
<gene>
    <name evidence="2" type="ORF">T310_3886</name>
</gene>
<feature type="compositionally biased region" description="Acidic residues" evidence="1">
    <location>
        <begin position="34"/>
        <end position="57"/>
    </location>
</feature>
<feature type="compositionally biased region" description="Low complexity" evidence="1">
    <location>
        <begin position="253"/>
        <end position="273"/>
    </location>
</feature>
<sequence length="369" mass="42066">MPIGKRYPVLFIHDEVLKAPPFRDADGNDFFGNGEDDDDSDDDDVEEDDDEYEYDDMSDDDDSFHPIYFHWIQQPPLTVNVHTAITVDFHYRTPDTVVRECSITLDREEGSAARRWIRWDIGRCWVQTNTDMSVDIPIPAIIESGQYTICFIICRCGNPDDVVLYARTNLILLDFATAIFTYRQTAGVIEGIPLVTLDRKMQDIITAMARGIGEKVPVLYFRQKPPRPPRFLDNDGNVVFGNPNTNGGGGNNNGNNNQNPVVDNDRNNVFPNPDTNSGGGDNSDNTDQTQRAEVELEWISHPPQEIIVNSPVEWRFRLNSPQQAEYECLPIYCKWLENENDWFPGYLFSFRVQTNTEATYTYAIRATGA</sequence>
<dbReference type="AlphaFoldDB" id="A0A0F4YWS0"/>
<evidence type="ECO:0000256" key="1">
    <source>
        <dbReference type="SAM" id="MobiDB-lite"/>
    </source>
</evidence>
<dbReference type="RefSeq" id="XP_013328695.1">
    <property type="nucleotide sequence ID" value="XM_013473241.1"/>
</dbReference>
<keyword evidence="3" id="KW-1185">Reference proteome</keyword>
<dbReference type="Proteomes" id="UP000053958">
    <property type="component" value="Unassembled WGS sequence"/>
</dbReference>
<protein>
    <submittedName>
        <fullName evidence="2">Uncharacterized protein</fullName>
    </submittedName>
</protein>
<accession>A0A0F4YWS0</accession>
<comment type="caution">
    <text evidence="2">The sequence shown here is derived from an EMBL/GenBank/DDBJ whole genome shotgun (WGS) entry which is preliminary data.</text>
</comment>
<dbReference type="EMBL" id="LASV01000159">
    <property type="protein sequence ID" value="KKA22083.1"/>
    <property type="molecule type" value="Genomic_DNA"/>
</dbReference>
<evidence type="ECO:0000313" key="2">
    <source>
        <dbReference type="EMBL" id="KKA22083.1"/>
    </source>
</evidence>